<proteinExistence type="predicted"/>
<protein>
    <submittedName>
        <fullName evidence="1">Uncharacterized protein</fullName>
    </submittedName>
</protein>
<organism evidence="1">
    <name type="scientific">uncultured marine thaumarchaeote KM3_24_H04</name>
    <dbReference type="NCBI Taxonomy" id="1456101"/>
    <lineage>
        <taxon>Archaea</taxon>
        <taxon>Nitrososphaerota</taxon>
        <taxon>environmental samples</taxon>
    </lineage>
</organism>
<accession>A0A075GVK1</accession>
<name>A0A075GVK1_9ARCH</name>
<reference evidence="1" key="1">
    <citation type="journal article" date="2014" name="Genome Biol. Evol.">
        <title>Pangenome evidence for extensive interdomain horizontal transfer affecting lineage core and shell genes in uncultured planktonic thaumarchaeota and euryarchaeota.</title>
        <authorList>
            <person name="Deschamps P."/>
            <person name="Zivanovic Y."/>
            <person name="Moreira D."/>
            <person name="Rodriguez-Valera F."/>
            <person name="Lopez-Garcia P."/>
        </authorList>
    </citation>
    <scope>NUCLEOTIDE SEQUENCE</scope>
</reference>
<sequence>MNYDSILPNQIQDYDGDLVFTTENEAPEDSSIPLLFDDITTKQLAVVKGLIVQKLDSGLNEKILLLGIDPGQRIGLCIYYLGNHISNTFFTSIEKLVEYLVTLMAGLKAKKKIVKIGNGDMIIANKIFELLNLKFCSNFEIEFVDESNTTLKIKNYNQRGKRDMLSAQFITQRSGYWRSVLPLSMTG</sequence>
<dbReference type="AlphaFoldDB" id="A0A075GVK1"/>
<evidence type="ECO:0000313" key="1">
    <source>
        <dbReference type="EMBL" id="AIF07764.1"/>
    </source>
</evidence>
<dbReference type="EMBL" id="KF900812">
    <property type="protein sequence ID" value="AIF07764.1"/>
    <property type="molecule type" value="Genomic_DNA"/>
</dbReference>